<dbReference type="EC" id="2.7.10.2" evidence="2"/>
<accession>A0ABS2D3J7</accession>
<dbReference type="RefSeq" id="WP_204194859.1">
    <property type="nucleotide sequence ID" value="NZ_JAFEMC010000001.1"/>
</dbReference>
<evidence type="ECO:0000313" key="11">
    <source>
        <dbReference type="Proteomes" id="UP000763641"/>
    </source>
</evidence>
<keyword evidence="4" id="KW-0547">Nucleotide-binding</keyword>
<comment type="catalytic activity">
    <reaction evidence="8">
        <text>L-tyrosyl-[protein] + ATP = O-phospho-L-tyrosyl-[protein] + ADP + H(+)</text>
        <dbReference type="Rhea" id="RHEA:10596"/>
        <dbReference type="Rhea" id="RHEA-COMP:10136"/>
        <dbReference type="Rhea" id="RHEA-COMP:20101"/>
        <dbReference type="ChEBI" id="CHEBI:15378"/>
        <dbReference type="ChEBI" id="CHEBI:30616"/>
        <dbReference type="ChEBI" id="CHEBI:46858"/>
        <dbReference type="ChEBI" id="CHEBI:61978"/>
        <dbReference type="ChEBI" id="CHEBI:456216"/>
        <dbReference type="EC" id="2.7.10.2"/>
    </reaction>
</comment>
<reference evidence="10 11" key="1">
    <citation type="submission" date="2020-12" db="EMBL/GenBank/DDBJ databases">
        <title>Sphingomonas sp.</title>
        <authorList>
            <person name="Kim M.K."/>
        </authorList>
    </citation>
    <scope>NUCLEOTIDE SEQUENCE [LARGE SCALE GENOMIC DNA]</scope>
    <source>
        <strain evidence="10 11">BT552</strain>
    </source>
</reference>
<dbReference type="InterPro" id="IPR005702">
    <property type="entry name" value="Wzc-like_C"/>
</dbReference>
<evidence type="ECO:0000256" key="4">
    <source>
        <dbReference type="ARBA" id="ARBA00022741"/>
    </source>
</evidence>
<evidence type="ECO:0000256" key="7">
    <source>
        <dbReference type="ARBA" id="ARBA00023137"/>
    </source>
</evidence>
<dbReference type="InterPro" id="IPR027417">
    <property type="entry name" value="P-loop_NTPase"/>
</dbReference>
<organism evidence="10 11">
    <name type="scientific">Sphingomonas longa</name>
    <dbReference type="NCBI Taxonomy" id="2778730"/>
    <lineage>
        <taxon>Bacteria</taxon>
        <taxon>Pseudomonadati</taxon>
        <taxon>Pseudomonadota</taxon>
        <taxon>Alphaproteobacteria</taxon>
        <taxon>Sphingomonadales</taxon>
        <taxon>Sphingomonadaceae</taxon>
        <taxon>Sphingomonas</taxon>
    </lineage>
</organism>
<dbReference type="EMBL" id="JAFEMC010000001">
    <property type="protein sequence ID" value="MBM6575458.1"/>
    <property type="molecule type" value="Genomic_DNA"/>
</dbReference>
<keyword evidence="3" id="KW-0808">Transferase</keyword>
<dbReference type="Pfam" id="PF13614">
    <property type="entry name" value="AAA_31"/>
    <property type="match status" value="1"/>
</dbReference>
<gene>
    <name evidence="10" type="ORF">ILT43_03685</name>
</gene>
<keyword evidence="6" id="KW-0067">ATP-binding</keyword>
<dbReference type="PANTHER" id="PTHR32309:SF13">
    <property type="entry name" value="FERRIC ENTEROBACTIN TRANSPORT PROTEIN FEPE"/>
    <property type="match status" value="1"/>
</dbReference>
<comment type="similarity">
    <text evidence="1">Belongs to the CpsD/CapB family.</text>
</comment>
<sequence length="235" mass="24764">MSTVVTTEKPADTLAKSATSTEVTFTPGEDLVVLNDPGSERAESIGALRTHVMAQHLAVGRRSLALCSPTPDVGCTSLAANLAVALAEGGLKTLLIDADLRRPAVHTLIRPSREVPGLAQCLASETVKFGDAIQFDAMPNLSVMYAGGRSDRPQDLLSSPRFNELIDTCLREFDVTIVDTPPSNASADSRRIATVVGYSLLVVGRNKSFVSDVKVLSEELAADGSIIIGSVLTMA</sequence>
<evidence type="ECO:0000256" key="2">
    <source>
        <dbReference type="ARBA" id="ARBA00011903"/>
    </source>
</evidence>
<evidence type="ECO:0000313" key="10">
    <source>
        <dbReference type="EMBL" id="MBM6575458.1"/>
    </source>
</evidence>
<keyword evidence="5 10" id="KW-0418">Kinase</keyword>
<evidence type="ECO:0000256" key="8">
    <source>
        <dbReference type="ARBA" id="ARBA00051245"/>
    </source>
</evidence>
<feature type="domain" description="AAA" evidence="9">
    <location>
        <begin position="73"/>
        <end position="185"/>
    </location>
</feature>
<dbReference type="SUPFAM" id="SSF52540">
    <property type="entry name" value="P-loop containing nucleoside triphosphate hydrolases"/>
    <property type="match status" value="1"/>
</dbReference>
<dbReference type="Proteomes" id="UP000763641">
    <property type="component" value="Unassembled WGS sequence"/>
</dbReference>
<proteinExistence type="inferred from homology"/>
<evidence type="ECO:0000256" key="1">
    <source>
        <dbReference type="ARBA" id="ARBA00007316"/>
    </source>
</evidence>
<name>A0ABS2D3J7_9SPHN</name>
<keyword evidence="11" id="KW-1185">Reference proteome</keyword>
<dbReference type="Gene3D" id="3.40.50.300">
    <property type="entry name" value="P-loop containing nucleotide triphosphate hydrolases"/>
    <property type="match status" value="1"/>
</dbReference>
<dbReference type="NCBIfam" id="TIGR01007">
    <property type="entry name" value="eps_fam"/>
    <property type="match status" value="1"/>
</dbReference>
<dbReference type="InterPro" id="IPR050445">
    <property type="entry name" value="Bact_polysacc_biosynth/exp"/>
</dbReference>
<dbReference type="CDD" id="cd05387">
    <property type="entry name" value="BY-kinase"/>
    <property type="match status" value="1"/>
</dbReference>
<protein>
    <recommendedName>
        <fullName evidence="2">non-specific protein-tyrosine kinase</fullName>
        <ecNumber evidence="2">2.7.10.2</ecNumber>
    </recommendedName>
</protein>
<evidence type="ECO:0000256" key="3">
    <source>
        <dbReference type="ARBA" id="ARBA00022679"/>
    </source>
</evidence>
<comment type="caution">
    <text evidence="10">The sequence shown here is derived from an EMBL/GenBank/DDBJ whole genome shotgun (WGS) entry which is preliminary data.</text>
</comment>
<dbReference type="GO" id="GO:0016301">
    <property type="term" value="F:kinase activity"/>
    <property type="evidence" value="ECO:0007669"/>
    <property type="project" value="UniProtKB-KW"/>
</dbReference>
<dbReference type="InterPro" id="IPR025669">
    <property type="entry name" value="AAA_dom"/>
</dbReference>
<dbReference type="PANTHER" id="PTHR32309">
    <property type="entry name" value="TYROSINE-PROTEIN KINASE"/>
    <property type="match status" value="1"/>
</dbReference>
<evidence type="ECO:0000259" key="9">
    <source>
        <dbReference type="Pfam" id="PF13614"/>
    </source>
</evidence>
<evidence type="ECO:0000256" key="5">
    <source>
        <dbReference type="ARBA" id="ARBA00022777"/>
    </source>
</evidence>
<evidence type="ECO:0000256" key="6">
    <source>
        <dbReference type="ARBA" id="ARBA00022840"/>
    </source>
</evidence>
<keyword evidence="7" id="KW-0829">Tyrosine-protein kinase</keyword>